<evidence type="ECO:0008006" key="4">
    <source>
        <dbReference type="Google" id="ProtNLM"/>
    </source>
</evidence>
<comment type="caution">
    <text evidence="2">The sequence shown here is derived from an EMBL/GenBank/DDBJ whole genome shotgun (WGS) entry which is preliminary data.</text>
</comment>
<sequence length="125" mass="14455">MLGGGVYGFVSLSKASGALGHATGVIDKLSYKREYWHRKRRTHWEMRISYETERYGKTYISEKCYLPFCSEGDSIGVLYNPDNPYDVRIPGNERCIWFTLLGVGLLCMSGVWLMLRPQRQKERHA</sequence>
<proteinExistence type="predicted"/>
<name>A0A8E1US28_9BACT</name>
<evidence type="ECO:0000313" key="3">
    <source>
        <dbReference type="Proteomes" id="UP000036951"/>
    </source>
</evidence>
<dbReference type="Proteomes" id="UP000036951">
    <property type="component" value="Unassembled WGS sequence"/>
</dbReference>
<evidence type="ECO:0000256" key="1">
    <source>
        <dbReference type="SAM" id="Phobius"/>
    </source>
</evidence>
<accession>A0A8E1US28</accession>
<dbReference type="EMBL" id="LFQU01000002">
    <property type="protein sequence ID" value="KOO69574.1"/>
    <property type="molecule type" value="Genomic_DNA"/>
</dbReference>
<keyword evidence="1" id="KW-1133">Transmembrane helix</keyword>
<feature type="transmembrane region" description="Helical" evidence="1">
    <location>
        <begin position="96"/>
        <end position="115"/>
    </location>
</feature>
<reference evidence="2 3" key="1">
    <citation type="submission" date="2015-06" db="EMBL/GenBank/DDBJ databases">
        <title>Prevotella sp. 109, sp. nov., a novel member of the family Prevotellaceae isolated from human faeces.</title>
        <authorList>
            <person name="Shkoporov A.N."/>
            <person name="Chaplin A.V."/>
            <person name="Kafarskaia L.I."/>
            <person name="Efimov B.A."/>
        </authorList>
    </citation>
    <scope>NUCLEOTIDE SEQUENCE [LARGE SCALE GENOMIC DNA]</scope>
    <source>
        <strain evidence="2 3">109</strain>
    </source>
</reference>
<organism evidence="2 3">
    <name type="scientific">Xylanibacter rarus</name>
    <dbReference type="NCBI Taxonomy" id="1676614"/>
    <lineage>
        <taxon>Bacteria</taxon>
        <taxon>Pseudomonadati</taxon>
        <taxon>Bacteroidota</taxon>
        <taxon>Bacteroidia</taxon>
        <taxon>Bacteroidales</taxon>
        <taxon>Prevotellaceae</taxon>
        <taxon>Xylanibacter</taxon>
    </lineage>
</organism>
<protein>
    <recommendedName>
        <fullName evidence="4">DUF3592 domain-containing protein</fullName>
    </recommendedName>
</protein>
<keyword evidence="3" id="KW-1185">Reference proteome</keyword>
<keyword evidence="1" id="KW-0472">Membrane</keyword>
<evidence type="ECO:0000313" key="2">
    <source>
        <dbReference type="EMBL" id="KOO69574.1"/>
    </source>
</evidence>
<dbReference type="AlphaFoldDB" id="A0A8E1US28"/>
<keyword evidence="1" id="KW-0812">Transmembrane</keyword>
<gene>
    <name evidence="2" type="ORF">ACU52_02235</name>
</gene>